<feature type="transmembrane region" description="Helical" evidence="7">
    <location>
        <begin position="206"/>
        <end position="229"/>
    </location>
</feature>
<dbReference type="CDD" id="cd13132">
    <property type="entry name" value="MATE_eukaryotic"/>
    <property type="match status" value="1"/>
</dbReference>
<feature type="transmembrane region" description="Helical" evidence="7">
    <location>
        <begin position="452"/>
        <end position="474"/>
    </location>
</feature>
<dbReference type="InterPro" id="IPR002528">
    <property type="entry name" value="MATE_fam"/>
</dbReference>
<keyword evidence="3 7" id="KW-0812">Transmembrane</keyword>
<dbReference type="PANTHER" id="PTHR11206">
    <property type="entry name" value="MULTIDRUG RESISTANCE PROTEIN"/>
    <property type="match status" value="1"/>
</dbReference>
<dbReference type="InterPro" id="IPR045069">
    <property type="entry name" value="MATE_euk"/>
</dbReference>
<dbReference type="OMA" id="GMMLSEW"/>
<keyword evidence="4 7" id="KW-1133">Transmembrane helix</keyword>
<feature type="transmembrane region" description="Helical" evidence="7">
    <location>
        <begin position="90"/>
        <end position="115"/>
    </location>
</feature>
<dbReference type="Pfam" id="PF01554">
    <property type="entry name" value="MatE"/>
    <property type="match status" value="2"/>
</dbReference>
<dbReference type="NCBIfam" id="TIGR00797">
    <property type="entry name" value="matE"/>
    <property type="match status" value="1"/>
</dbReference>
<evidence type="ECO:0000256" key="3">
    <source>
        <dbReference type="ARBA" id="ARBA00022692"/>
    </source>
</evidence>
<feature type="transmembrane region" description="Helical" evidence="7">
    <location>
        <begin position="394"/>
        <end position="416"/>
    </location>
</feature>
<dbReference type="OrthoDB" id="2126698at2759"/>
<gene>
    <name evidence="8" type="ORF">M427DRAFT_130243</name>
</gene>
<dbReference type="STRING" id="1344416.A0A139AXK6"/>
<evidence type="ECO:0000256" key="2">
    <source>
        <dbReference type="ARBA" id="ARBA00010199"/>
    </source>
</evidence>
<evidence type="ECO:0000256" key="6">
    <source>
        <dbReference type="SAM" id="MobiDB-lite"/>
    </source>
</evidence>
<feature type="transmembrane region" description="Helical" evidence="7">
    <location>
        <begin position="351"/>
        <end position="374"/>
    </location>
</feature>
<feature type="transmembrane region" description="Helical" evidence="7">
    <location>
        <begin position="135"/>
        <end position="154"/>
    </location>
</feature>
<evidence type="ECO:0000256" key="4">
    <source>
        <dbReference type="ARBA" id="ARBA00022989"/>
    </source>
</evidence>
<sequence length="502" mass="54287">MARDVTESDPLLSNRSGAVEDNHASASASDENEEELELVESLRKWGWKETKGLVIDGFPVSLGYLLQILIPTSNAFFVGHLSTTYLAGLTLGVMMANCTGIYVGFGAALALDTLLSQSVTSSLADKGDAFLPGLILQRGMLLMTMIAAPVGVFWFSVENVLLLLGQEPEVAKYAGRFCTLLLPGLLPLLWFECLKKYCQALGYMRPPFYVQVLTVPFHIMISSSLVSSIGFDGAPLALCITYALQFALLVAYIAFAEGFGRWGGLDVRALKNWWPMLRLAVPGVFLLCGEYWAYEIIALLAGLFGESELAAQSIVLLTLTCTYQIVFGTTIASGNRIGNLLGASQWRTARVVAYASFMVSIPLEIANIAFLLAVRPIWGRLFTDDARTAELVSQLLVAGAVIQIADGIVMWGGGVVRGVGWQEVGAEANMALYYLFGIPLGAFLAFKTPLGIAGLWVGLCTALYGVALILVFALSKIDWKDEARQARERSAEEPRSSETGEA</sequence>
<proteinExistence type="inferred from homology"/>
<organism evidence="8 9">
    <name type="scientific">Gonapodya prolifera (strain JEL478)</name>
    <name type="common">Monoblepharis prolifera</name>
    <dbReference type="NCBI Taxonomy" id="1344416"/>
    <lineage>
        <taxon>Eukaryota</taxon>
        <taxon>Fungi</taxon>
        <taxon>Fungi incertae sedis</taxon>
        <taxon>Chytridiomycota</taxon>
        <taxon>Chytridiomycota incertae sedis</taxon>
        <taxon>Monoblepharidomycetes</taxon>
        <taxon>Monoblepharidales</taxon>
        <taxon>Gonapodyaceae</taxon>
        <taxon>Gonapodya</taxon>
    </lineage>
</organism>
<feature type="transmembrane region" description="Helical" evidence="7">
    <location>
        <begin position="174"/>
        <end position="194"/>
    </location>
</feature>
<keyword evidence="5 7" id="KW-0472">Membrane</keyword>
<name>A0A139AXK6_GONPJ</name>
<feature type="transmembrane region" description="Helical" evidence="7">
    <location>
        <begin position="235"/>
        <end position="255"/>
    </location>
</feature>
<dbReference type="GO" id="GO:0015297">
    <property type="term" value="F:antiporter activity"/>
    <property type="evidence" value="ECO:0007669"/>
    <property type="project" value="InterPro"/>
</dbReference>
<keyword evidence="9" id="KW-1185">Reference proteome</keyword>
<evidence type="ECO:0000256" key="7">
    <source>
        <dbReference type="SAM" id="Phobius"/>
    </source>
</evidence>
<dbReference type="EMBL" id="KQ965732">
    <property type="protein sequence ID" value="KXS21450.1"/>
    <property type="molecule type" value="Genomic_DNA"/>
</dbReference>
<dbReference type="Proteomes" id="UP000070544">
    <property type="component" value="Unassembled WGS sequence"/>
</dbReference>
<feature type="transmembrane region" description="Helical" evidence="7">
    <location>
        <begin position="276"/>
        <end position="304"/>
    </location>
</feature>
<dbReference type="GO" id="GO:1990961">
    <property type="term" value="P:xenobiotic detoxification by transmembrane export across the plasma membrane"/>
    <property type="evidence" value="ECO:0007669"/>
    <property type="project" value="InterPro"/>
</dbReference>
<reference evidence="8 9" key="1">
    <citation type="journal article" date="2015" name="Genome Biol. Evol.">
        <title>Phylogenomic analyses indicate that early fungi evolved digesting cell walls of algal ancestors of land plants.</title>
        <authorList>
            <person name="Chang Y."/>
            <person name="Wang S."/>
            <person name="Sekimoto S."/>
            <person name="Aerts A.L."/>
            <person name="Choi C."/>
            <person name="Clum A."/>
            <person name="LaButti K.M."/>
            <person name="Lindquist E.A."/>
            <person name="Yee Ngan C."/>
            <person name="Ohm R.A."/>
            <person name="Salamov A.A."/>
            <person name="Grigoriev I.V."/>
            <person name="Spatafora J.W."/>
            <person name="Berbee M.L."/>
        </authorList>
    </citation>
    <scope>NUCLEOTIDE SEQUENCE [LARGE SCALE GENOMIC DNA]</scope>
    <source>
        <strain evidence="8 9">JEL478</strain>
    </source>
</reference>
<feature type="transmembrane region" description="Helical" evidence="7">
    <location>
        <begin position="53"/>
        <end position="70"/>
    </location>
</feature>
<comment type="similarity">
    <text evidence="2">Belongs to the multi antimicrobial extrusion (MATE) (TC 2.A.66.1) family.</text>
</comment>
<feature type="transmembrane region" description="Helical" evidence="7">
    <location>
        <begin position="428"/>
        <end position="446"/>
    </location>
</feature>
<accession>A0A139AXK6</accession>
<evidence type="ECO:0000313" key="9">
    <source>
        <dbReference type="Proteomes" id="UP000070544"/>
    </source>
</evidence>
<comment type="subcellular location">
    <subcellularLocation>
        <location evidence="1">Membrane</location>
        <topology evidence="1">Multi-pass membrane protein</topology>
    </subcellularLocation>
</comment>
<dbReference type="GO" id="GO:0016020">
    <property type="term" value="C:membrane"/>
    <property type="evidence" value="ECO:0007669"/>
    <property type="project" value="UniProtKB-SubCell"/>
</dbReference>
<dbReference type="GO" id="GO:0042910">
    <property type="term" value="F:xenobiotic transmembrane transporter activity"/>
    <property type="evidence" value="ECO:0007669"/>
    <property type="project" value="InterPro"/>
</dbReference>
<feature type="region of interest" description="Disordered" evidence="6">
    <location>
        <begin position="1"/>
        <end position="32"/>
    </location>
</feature>
<evidence type="ECO:0000256" key="5">
    <source>
        <dbReference type="ARBA" id="ARBA00023136"/>
    </source>
</evidence>
<evidence type="ECO:0000256" key="1">
    <source>
        <dbReference type="ARBA" id="ARBA00004141"/>
    </source>
</evidence>
<feature type="transmembrane region" description="Helical" evidence="7">
    <location>
        <begin position="310"/>
        <end position="331"/>
    </location>
</feature>
<dbReference type="AlphaFoldDB" id="A0A139AXK6"/>
<protein>
    <submittedName>
        <fullName evidence="8">MATE efflux family protein</fullName>
    </submittedName>
</protein>
<evidence type="ECO:0000313" key="8">
    <source>
        <dbReference type="EMBL" id="KXS21450.1"/>
    </source>
</evidence>